<reference evidence="9 10" key="1">
    <citation type="submission" date="2024-07" db="EMBL/GenBank/DDBJ databases">
        <title>Draft sequence of the Neodothiora populina.</title>
        <authorList>
            <person name="Drown D.D."/>
            <person name="Schuette U.S."/>
            <person name="Buechlein A.B."/>
            <person name="Rusch D.R."/>
            <person name="Winton L.W."/>
            <person name="Adams G.A."/>
        </authorList>
    </citation>
    <scope>NUCLEOTIDE SEQUENCE [LARGE SCALE GENOMIC DNA]</scope>
    <source>
        <strain evidence="9 10">CPC 39397</strain>
    </source>
</reference>
<dbReference type="GeneID" id="95976037"/>
<dbReference type="InterPro" id="IPR006710">
    <property type="entry name" value="Glyco_hydro_43"/>
</dbReference>
<evidence type="ECO:0000256" key="3">
    <source>
        <dbReference type="ARBA" id="ARBA00009865"/>
    </source>
</evidence>
<evidence type="ECO:0000313" key="9">
    <source>
        <dbReference type="EMBL" id="KAL1305456.1"/>
    </source>
</evidence>
<evidence type="ECO:0000256" key="4">
    <source>
        <dbReference type="ARBA" id="ARBA00012586"/>
    </source>
</evidence>
<feature type="signal peptide" evidence="8">
    <location>
        <begin position="1"/>
        <end position="23"/>
    </location>
</feature>
<dbReference type="PIRSF" id="PIRSF026534">
    <property type="entry name" value="Endo_alpha-L-arabinosidase"/>
    <property type="match status" value="1"/>
</dbReference>
<comment type="catalytic activity">
    <reaction evidence="1 7">
        <text>Endohydrolysis of (1-&gt;5)-alpha-arabinofuranosidic linkages in (1-&gt;5)-arabinans.</text>
        <dbReference type="EC" id="3.2.1.99"/>
    </reaction>
</comment>
<evidence type="ECO:0000256" key="5">
    <source>
        <dbReference type="ARBA" id="ARBA00022801"/>
    </source>
</evidence>
<comment type="caution">
    <text evidence="9">The sequence shown here is derived from an EMBL/GenBank/DDBJ whole genome shotgun (WGS) entry which is preliminary data.</text>
</comment>
<evidence type="ECO:0000256" key="2">
    <source>
        <dbReference type="ARBA" id="ARBA00004834"/>
    </source>
</evidence>
<keyword evidence="10" id="KW-1185">Reference proteome</keyword>
<accession>A0ABR3PH44</accession>
<dbReference type="EC" id="3.2.1.99" evidence="4 7"/>
<keyword evidence="6 7" id="KW-0326">Glycosidase</keyword>
<comment type="pathway">
    <text evidence="2 7">Glycan metabolism; L-arabinan degradation.</text>
</comment>
<keyword evidence="8" id="KW-0732">Signal</keyword>
<evidence type="ECO:0000313" key="10">
    <source>
        <dbReference type="Proteomes" id="UP001562354"/>
    </source>
</evidence>
<dbReference type="PANTHER" id="PTHR43301:SF3">
    <property type="entry name" value="ARABINAN ENDO-1,5-ALPHA-L-ARABINOSIDASE A-RELATED"/>
    <property type="match status" value="1"/>
</dbReference>
<feature type="chain" id="PRO_5046382567" description="Arabinan endo-1,5-alpha-L-arabinosidase" evidence="8">
    <location>
        <begin position="24"/>
        <end position="379"/>
    </location>
</feature>
<evidence type="ECO:0000256" key="8">
    <source>
        <dbReference type="SAM" id="SignalP"/>
    </source>
</evidence>
<dbReference type="EMBL" id="JBFMKM010000007">
    <property type="protein sequence ID" value="KAL1305456.1"/>
    <property type="molecule type" value="Genomic_DNA"/>
</dbReference>
<keyword evidence="5 7" id="KW-0378">Hydrolase</keyword>
<dbReference type="InterPro" id="IPR016840">
    <property type="entry name" value="Glyco_hydro_43_endo_a_Ara-ase"/>
</dbReference>
<dbReference type="InterPro" id="IPR050727">
    <property type="entry name" value="GH43_arabinanases"/>
</dbReference>
<organism evidence="9 10">
    <name type="scientific">Neodothiora populina</name>
    <dbReference type="NCBI Taxonomy" id="2781224"/>
    <lineage>
        <taxon>Eukaryota</taxon>
        <taxon>Fungi</taxon>
        <taxon>Dikarya</taxon>
        <taxon>Ascomycota</taxon>
        <taxon>Pezizomycotina</taxon>
        <taxon>Dothideomycetes</taxon>
        <taxon>Dothideomycetidae</taxon>
        <taxon>Dothideales</taxon>
        <taxon>Dothioraceae</taxon>
        <taxon>Neodothiora</taxon>
    </lineage>
</organism>
<dbReference type="CDD" id="cd18831">
    <property type="entry name" value="GH43_AnAbnA-like"/>
    <property type="match status" value="1"/>
</dbReference>
<dbReference type="Proteomes" id="UP001562354">
    <property type="component" value="Unassembled WGS sequence"/>
</dbReference>
<comment type="similarity">
    <text evidence="3 7">Belongs to the glycosyl hydrolase 43 family.</text>
</comment>
<dbReference type="SUPFAM" id="SSF75005">
    <property type="entry name" value="Arabinanase/levansucrase/invertase"/>
    <property type="match status" value="1"/>
</dbReference>
<dbReference type="Gene3D" id="2.115.10.20">
    <property type="entry name" value="Glycosyl hydrolase domain, family 43"/>
    <property type="match status" value="1"/>
</dbReference>
<proteinExistence type="inferred from homology"/>
<evidence type="ECO:0000256" key="6">
    <source>
        <dbReference type="ARBA" id="ARBA00023295"/>
    </source>
</evidence>
<dbReference type="InterPro" id="IPR023296">
    <property type="entry name" value="Glyco_hydro_beta-prop_sf"/>
</dbReference>
<dbReference type="Pfam" id="PF04616">
    <property type="entry name" value="Glyco_hydro_43"/>
    <property type="match status" value="1"/>
</dbReference>
<gene>
    <name evidence="9" type="ORF">AAFC00_002335</name>
</gene>
<protein>
    <recommendedName>
        <fullName evidence="4 7">Arabinan endo-1,5-alpha-L-arabinosidase</fullName>
        <ecNumber evidence="4 7">3.2.1.99</ecNumber>
    </recommendedName>
</protein>
<name>A0ABR3PH44_9PEZI</name>
<evidence type="ECO:0000256" key="7">
    <source>
        <dbReference type="PIRNR" id="PIRNR026534"/>
    </source>
</evidence>
<dbReference type="PANTHER" id="PTHR43301">
    <property type="entry name" value="ARABINAN ENDO-1,5-ALPHA-L-ARABINOSIDASE"/>
    <property type="match status" value="1"/>
</dbReference>
<sequence>MRSHSPSSIWALGLATLPSLASALTSPSRDYALLTARTAKPEPFSNASWPVPHDVTGDSEPGANVTTQGWGGIHLHDPSIVLGPDGHYYSFSTHGNTVISRASKKGSIDGYWKIIGSVLEGNGSIIENSGSIDPWAPDVHKVGDTYYDFYAVSQFGSQISSIGLATSKTLLPGSWTDHGAILSSSPNASTPLDITNAIDGNLFIDPKTKKPYLNYGSFWSDIYQFDLEADLMSVVGSEYRQLSFDPVLPQAEEGAYMNYRDGWYFLWFSHGLCCGYNVSALPEPGTEYSIRVGRSRSPEGPFVDRNGTDLRSGGGTVVFGSHGYVYGPGGQGVLSGYKGRDVLYYHYVNTVQNPQYLDELKLLGYNYIDYVGGWPVLVY</sequence>
<evidence type="ECO:0000256" key="1">
    <source>
        <dbReference type="ARBA" id="ARBA00000375"/>
    </source>
</evidence>
<dbReference type="RefSeq" id="XP_069201729.1">
    <property type="nucleotide sequence ID" value="XM_069341638.1"/>
</dbReference>